<dbReference type="Gene3D" id="3.30.420.10">
    <property type="entry name" value="Ribonuclease H-like superfamily/Ribonuclease H"/>
    <property type="match status" value="1"/>
</dbReference>
<comment type="subunit">
    <text evidence="15">Homodimer. Interacts with RBBP8, MRE11 and BRCA1.</text>
</comment>
<keyword evidence="12" id="KW-0496">Mitochondrion</keyword>
<dbReference type="HOGENOM" id="CLU_1028691_0_0_1"/>
<keyword evidence="21" id="KW-1185">Reference proteome</keyword>
<keyword evidence="8" id="KW-0479">Metal-binding</keyword>
<evidence type="ECO:0000256" key="4">
    <source>
        <dbReference type="ARBA" id="ARBA00004325"/>
    </source>
</evidence>
<dbReference type="PANTHER" id="PTHR13620:SF104">
    <property type="entry name" value="EXONUCLEASE 3'-5' DOMAIN-CONTAINING PROTEIN 2"/>
    <property type="match status" value="1"/>
</dbReference>
<protein>
    <recommendedName>
        <fullName evidence="16">Exonuclease 3'-5' domain-containing protein 2</fullName>
        <ecNumber evidence="5">3.1.11.1</ecNumber>
    </recommendedName>
    <alternativeName>
        <fullName evidence="18">3'-5' exoribonuclease EXD2</fullName>
    </alternativeName>
    <alternativeName>
        <fullName evidence="17">Exonuclease 3'-5' domain-like-containing protein 2</fullName>
    </alternativeName>
</protein>
<keyword evidence="9" id="KW-0378">Hydrolase</keyword>
<evidence type="ECO:0000256" key="13">
    <source>
        <dbReference type="ARBA" id="ARBA00023136"/>
    </source>
</evidence>
<accession>H2YDP4</accession>
<dbReference type="AlphaFoldDB" id="H2YDP4"/>
<keyword evidence="13" id="KW-0472">Membrane</keyword>
<evidence type="ECO:0000256" key="1">
    <source>
        <dbReference type="ARBA" id="ARBA00000563"/>
    </source>
</evidence>
<feature type="domain" description="3'-5' exonuclease" evidence="19">
    <location>
        <begin position="52"/>
        <end position="235"/>
    </location>
</feature>
<comment type="subcellular location">
    <subcellularLocation>
        <location evidence="4">Mitochondrion membrane</location>
    </subcellularLocation>
</comment>
<dbReference type="InterPro" id="IPR051132">
    <property type="entry name" value="3-5_Exonuclease_domain"/>
</dbReference>
<evidence type="ECO:0000256" key="8">
    <source>
        <dbReference type="ARBA" id="ARBA00022723"/>
    </source>
</evidence>
<proteinExistence type="inferred from homology"/>
<comment type="similarity">
    <text evidence="14">Belongs to the EXD2 family.</text>
</comment>
<evidence type="ECO:0000256" key="6">
    <source>
        <dbReference type="ARBA" id="ARBA00022692"/>
    </source>
</evidence>
<dbReference type="GeneTree" id="ENSGT00390000015214"/>
<keyword evidence="6" id="KW-0812">Transmembrane</keyword>
<dbReference type="InterPro" id="IPR012337">
    <property type="entry name" value="RNaseH-like_sf"/>
</dbReference>
<dbReference type="SUPFAM" id="SSF53098">
    <property type="entry name" value="Ribonuclease H-like"/>
    <property type="match status" value="1"/>
</dbReference>
<evidence type="ECO:0000256" key="15">
    <source>
        <dbReference type="ARBA" id="ARBA00064376"/>
    </source>
</evidence>
<evidence type="ECO:0000256" key="10">
    <source>
        <dbReference type="ARBA" id="ARBA00022839"/>
    </source>
</evidence>
<evidence type="ECO:0000256" key="2">
    <source>
        <dbReference type="ARBA" id="ARBA00001936"/>
    </source>
</evidence>
<dbReference type="GO" id="GO:0005634">
    <property type="term" value="C:nucleus"/>
    <property type="evidence" value="ECO:0007669"/>
    <property type="project" value="TreeGrafter"/>
</dbReference>
<sequence>CLIAGVAATGAAVLLYLKTSNNQELTKRKGLGLDHYWPYNVVSKHTNSSVKAHVVSQCQDFENVLDLFLQELQHVKVIGFDCEWTSLSGKPLPVALLQLSTVSGFCLLIRLCCYTGNLPRQLLDVLSDVRIIKVGVGPLEDAKKLLHDYGIVVSGCLDLRSLDMRNRQTKDHIGLKGLALLYLDVSMNKSKHIQCSNWQSKTLSNEQIHYAANDAFIAARLFSVMSHCKLEDDLQLQAVLKDAVTDTVWSIVTSYCQGLVDCKFKQKNKNQ</sequence>
<evidence type="ECO:0000256" key="5">
    <source>
        <dbReference type="ARBA" id="ARBA00012108"/>
    </source>
</evidence>
<evidence type="ECO:0000313" key="20">
    <source>
        <dbReference type="Ensembl" id="ENSCSAVP00000003442.1"/>
    </source>
</evidence>
<evidence type="ECO:0000256" key="12">
    <source>
        <dbReference type="ARBA" id="ARBA00023128"/>
    </source>
</evidence>
<comment type="cofactor">
    <cofactor evidence="2">
        <name>Mn(2+)</name>
        <dbReference type="ChEBI" id="CHEBI:29035"/>
    </cofactor>
</comment>
<organism evidence="20 21">
    <name type="scientific">Ciona savignyi</name>
    <name type="common">Pacific transparent sea squirt</name>
    <dbReference type="NCBI Taxonomy" id="51511"/>
    <lineage>
        <taxon>Eukaryota</taxon>
        <taxon>Metazoa</taxon>
        <taxon>Chordata</taxon>
        <taxon>Tunicata</taxon>
        <taxon>Ascidiacea</taxon>
        <taxon>Phlebobranchia</taxon>
        <taxon>Cionidae</taxon>
        <taxon>Ciona</taxon>
    </lineage>
</organism>
<reference evidence="21" key="1">
    <citation type="submission" date="2003-08" db="EMBL/GenBank/DDBJ databases">
        <authorList>
            <person name="Birren B."/>
            <person name="Nusbaum C."/>
            <person name="Abebe A."/>
            <person name="Abouelleil A."/>
            <person name="Adekoya E."/>
            <person name="Ait-zahra M."/>
            <person name="Allen N."/>
            <person name="Allen T."/>
            <person name="An P."/>
            <person name="Anderson M."/>
            <person name="Anderson S."/>
            <person name="Arachchi H."/>
            <person name="Armbruster J."/>
            <person name="Bachantsang P."/>
            <person name="Baldwin J."/>
            <person name="Barry A."/>
            <person name="Bayul T."/>
            <person name="Blitshsteyn B."/>
            <person name="Bloom T."/>
            <person name="Blye J."/>
            <person name="Boguslavskiy L."/>
            <person name="Borowsky M."/>
            <person name="Boukhgalter B."/>
            <person name="Brunache A."/>
            <person name="Butler J."/>
            <person name="Calixte N."/>
            <person name="Calvo S."/>
            <person name="Camarata J."/>
            <person name="Campo K."/>
            <person name="Chang J."/>
            <person name="Cheshatsang Y."/>
            <person name="Citroen M."/>
            <person name="Collymore A."/>
            <person name="Considine T."/>
            <person name="Cook A."/>
            <person name="Cooke P."/>
            <person name="Corum B."/>
            <person name="Cuomo C."/>
            <person name="David R."/>
            <person name="Dawoe T."/>
            <person name="Degray S."/>
            <person name="Dodge S."/>
            <person name="Dooley K."/>
            <person name="Dorje P."/>
            <person name="Dorjee K."/>
            <person name="Dorris L."/>
            <person name="Duffey N."/>
            <person name="Dupes A."/>
            <person name="Elkins T."/>
            <person name="Engels R."/>
            <person name="Erickson J."/>
            <person name="Farina A."/>
            <person name="Faro S."/>
            <person name="Ferreira P."/>
            <person name="Fischer H."/>
            <person name="Fitzgerald M."/>
            <person name="Foley K."/>
            <person name="Gage D."/>
            <person name="Galagan J."/>
            <person name="Gearin G."/>
            <person name="Gnerre S."/>
            <person name="Gnirke A."/>
            <person name="Goyette A."/>
            <person name="Graham J."/>
            <person name="Grandbois E."/>
            <person name="Gyaltsen K."/>
            <person name="Hafez N."/>
            <person name="Hagopian D."/>
            <person name="Hagos B."/>
            <person name="Hall J."/>
            <person name="Hatcher B."/>
            <person name="Heller A."/>
            <person name="Higgins H."/>
            <person name="Honan T."/>
            <person name="Horn A."/>
            <person name="Houde N."/>
            <person name="Hughes L."/>
            <person name="Hulme W."/>
            <person name="Husby E."/>
            <person name="Iliev I."/>
            <person name="Jaffe D."/>
            <person name="Jones C."/>
            <person name="Kamal M."/>
            <person name="Kamat A."/>
            <person name="Kamvysselis M."/>
            <person name="Karlsson E."/>
            <person name="Kells C."/>
            <person name="Kieu A."/>
            <person name="Kisner P."/>
            <person name="Kodira C."/>
            <person name="Kulbokas E."/>
            <person name="Labutti K."/>
            <person name="Lama D."/>
            <person name="Landers T."/>
            <person name="Leger J."/>
            <person name="Levine S."/>
            <person name="Lewis D."/>
            <person name="Lewis T."/>
            <person name="Lindblad-toh K."/>
            <person name="Liu X."/>
            <person name="Lokyitsang T."/>
            <person name="Lokyitsang Y."/>
            <person name="Lucien O."/>
            <person name="Lui A."/>
            <person name="Ma L.J."/>
            <person name="Mabbitt R."/>
            <person name="Macdonald J."/>
            <person name="Maclean C."/>
            <person name="Major J."/>
            <person name="Manning J."/>
            <person name="Marabella R."/>
            <person name="Maru K."/>
            <person name="Matthews C."/>
            <person name="Mauceli E."/>
            <person name="Mccarthy M."/>
            <person name="Mcdonough S."/>
            <person name="Mcghee T."/>
            <person name="Meldrim J."/>
            <person name="Meneus L."/>
            <person name="Mesirov J."/>
            <person name="Mihalev A."/>
            <person name="Mihova T."/>
            <person name="Mikkelsen T."/>
            <person name="Mlenga V."/>
            <person name="Moru K."/>
            <person name="Mozes J."/>
            <person name="Mulrain L."/>
            <person name="Munson G."/>
            <person name="Naylor J."/>
            <person name="Newes C."/>
            <person name="Nguyen C."/>
            <person name="Nguyen N."/>
            <person name="Nguyen T."/>
            <person name="Nicol R."/>
            <person name="Nielsen C."/>
            <person name="Nizzari M."/>
            <person name="Norbu C."/>
            <person name="Norbu N."/>
            <person name="O'donnell P."/>
            <person name="Okoawo O."/>
            <person name="O'leary S."/>
            <person name="Omotosho B."/>
            <person name="O'neill K."/>
            <person name="Osman S."/>
            <person name="Parker S."/>
            <person name="Perrin D."/>
            <person name="Phunkhang P."/>
            <person name="Piqani B."/>
            <person name="Purcell S."/>
            <person name="Rachupka T."/>
            <person name="Ramasamy U."/>
            <person name="Rameau R."/>
            <person name="Ray V."/>
            <person name="Raymond C."/>
            <person name="Retta R."/>
            <person name="Richardson S."/>
            <person name="Rise C."/>
            <person name="Rodriguez J."/>
            <person name="Rogers J."/>
            <person name="Rogov P."/>
            <person name="Rutman M."/>
            <person name="Schupbach R."/>
            <person name="Seaman C."/>
            <person name="Settipalli S."/>
            <person name="Sharpe T."/>
            <person name="Sheridan J."/>
            <person name="Sherpa N."/>
            <person name="Shi J."/>
            <person name="Smirnov S."/>
            <person name="Smith C."/>
            <person name="Sougnez C."/>
            <person name="Spencer B."/>
            <person name="Stalker J."/>
            <person name="Stange-thomann N."/>
            <person name="Stavropoulos S."/>
            <person name="Stetson K."/>
            <person name="Stone C."/>
            <person name="Stone S."/>
            <person name="Stubbs M."/>
            <person name="Talamas J."/>
            <person name="Tchuinga P."/>
            <person name="Tenzing P."/>
            <person name="Tesfaye S."/>
            <person name="Theodore J."/>
            <person name="Thoulutsang Y."/>
            <person name="Topham K."/>
            <person name="Towey S."/>
            <person name="Tsamla T."/>
            <person name="Tsomo N."/>
            <person name="Vallee D."/>
            <person name="Vassiliev H."/>
            <person name="Venkataraman V."/>
            <person name="Vinson J."/>
            <person name="Vo A."/>
            <person name="Wade C."/>
            <person name="Wang S."/>
            <person name="Wangchuk T."/>
            <person name="Wangdi T."/>
            <person name="Whittaker C."/>
            <person name="Wilkinson J."/>
            <person name="Wu Y."/>
            <person name="Wyman D."/>
            <person name="Yadav S."/>
            <person name="Yang S."/>
            <person name="Yang X."/>
            <person name="Yeager S."/>
            <person name="Yee E."/>
            <person name="Young G."/>
            <person name="Zainoun J."/>
            <person name="Zembeck L."/>
            <person name="Zimmer A."/>
            <person name="Zody M."/>
            <person name="Lander E."/>
        </authorList>
    </citation>
    <scope>NUCLEOTIDE SEQUENCE [LARGE SCALE GENOMIC DNA]</scope>
</reference>
<reference evidence="20" key="2">
    <citation type="submission" date="2025-08" db="UniProtKB">
        <authorList>
            <consortium name="Ensembl"/>
        </authorList>
    </citation>
    <scope>IDENTIFICATION</scope>
</reference>
<comment type="catalytic activity">
    <reaction evidence="1">
        <text>Exonucleolytic cleavage in the 3'- to 5'-direction to yield nucleoside 5'-phosphates.</text>
        <dbReference type="EC" id="3.1.11.1"/>
    </reaction>
</comment>
<keyword evidence="7" id="KW-0540">Nuclease</keyword>
<dbReference type="PANTHER" id="PTHR13620">
    <property type="entry name" value="3-5 EXONUCLEASE"/>
    <property type="match status" value="1"/>
</dbReference>
<dbReference type="Ensembl" id="ENSCSAVT00000003495.1">
    <property type="protein sequence ID" value="ENSCSAVP00000003442.1"/>
    <property type="gene ID" value="ENSCSAVG00000002050.1"/>
</dbReference>
<evidence type="ECO:0000256" key="11">
    <source>
        <dbReference type="ARBA" id="ARBA00022989"/>
    </source>
</evidence>
<evidence type="ECO:0000256" key="17">
    <source>
        <dbReference type="ARBA" id="ARBA00075515"/>
    </source>
</evidence>
<reference evidence="20" key="3">
    <citation type="submission" date="2025-09" db="UniProtKB">
        <authorList>
            <consortium name="Ensembl"/>
        </authorList>
    </citation>
    <scope>IDENTIFICATION</scope>
</reference>
<evidence type="ECO:0000256" key="14">
    <source>
        <dbReference type="ARBA" id="ARBA00061005"/>
    </source>
</evidence>
<dbReference type="InterPro" id="IPR002562">
    <property type="entry name" value="3'-5'_exonuclease_dom"/>
</dbReference>
<evidence type="ECO:0000256" key="18">
    <source>
        <dbReference type="ARBA" id="ARBA00082634"/>
    </source>
</evidence>
<dbReference type="Pfam" id="PF01612">
    <property type="entry name" value="DNA_pol_A_exo1"/>
    <property type="match status" value="1"/>
</dbReference>
<dbReference type="GO" id="GO:0006310">
    <property type="term" value="P:DNA recombination"/>
    <property type="evidence" value="ECO:0007669"/>
    <property type="project" value="UniProtKB-ARBA"/>
</dbReference>
<evidence type="ECO:0000256" key="7">
    <source>
        <dbReference type="ARBA" id="ARBA00022722"/>
    </source>
</evidence>
<dbReference type="GO" id="GO:0008310">
    <property type="term" value="F:single-stranded DNA 3'-5' DNA exonuclease activity"/>
    <property type="evidence" value="ECO:0007669"/>
    <property type="project" value="UniProtKB-EC"/>
</dbReference>
<dbReference type="SMART" id="SM00474">
    <property type="entry name" value="35EXOc"/>
    <property type="match status" value="1"/>
</dbReference>
<keyword evidence="10" id="KW-0269">Exonuclease</keyword>
<dbReference type="GO" id="GO:0031966">
    <property type="term" value="C:mitochondrial membrane"/>
    <property type="evidence" value="ECO:0007669"/>
    <property type="project" value="UniProtKB-SubCell"/>
</dbReference>
<evidence type="ECO:0000256" key="3">
    <source>
        <dbReference type="ARBA" id="ARBA00001946"/>
    </source>
</evidence>
<evidence type="ECO:0000259" key="19">
    <source>
        <dbReference type="SMART" id="SM00474"/>
    </source>
</evidence>
<dbReference type="Proteomes" id="UP000007875">
    <property type="component" value="Unassembled WGS sequence"/>
</dbReference>
<dbReference type="GO" id="GO:0046872">
    <property type="term" value="F:metal ion binding"/>
    <property type="evidence" value="ECO:0007669"/>
    <property type="project" value="UniProtKB-KW"/>
</dbReference>
<keyword evidence="11" id="KW-1133">Transmembrane helix</keyword>
<dbReference type="GO" id="GO:0003676">
    <property type="term" value="F:nucleic acid binding"/>
    <property type="evidence" value="ECO:0007669"/>
    <property type="project" value="InterPro"/>
</dbReference>
<dbReference type="EC" id="3.1.11.1" evidence="5"/>
<evidence type="ECO:0000256" key="9">
    <source>
        <dbReference type="ARBA" id="ARBA00022801"/>
    </source>
</evidence>
<evidence type="ECO:0000313" key="21">
    <source>
        <dbReference type="Proteomes" id="UP000007875"/>
    </source>
</evidence>
<dbReference type="CDD" id="cd06141">
    <property type="entry name" value="WRN_exo"/>
    <property type="match status" value="1"/>
</dbReference>
<dbReference type="InterPro" id="IPR036397">
    <property type="entry name" value="RNaseH_sf"/>
</dbReference>
<comment type="cofactor">
    <cofactor evidence="3">
        <name>Mg(2+)</name>
        <dbReference type="ChEBI" id="CHEBI:18420"/>
    </cofactor>
</comment>
<dbReference type="GO" id="GO:0000175">
    <property type="term" value="F:3'-5'-RNA exonuclease activity"/>
    <property type="evidence" value="ECO:0007669"/>
    <property type="project" value="UniProtKB-ARBA"/>
</dbReference>
<dbReference type="FunFam" id="3.30.420.10:FF:000041">
    <property type="entry name" value="Exonuclease 3'-5' domain containing 2"/>
    <property type="match status" value="1"/>
</dbReference>
<name>H2YDP4_CIOSA</name>
<evidence type="ECO:0000256" key="16">
    <source>
        <dbReference type="ARBA" id="ARBA00069878"/>
    </source>
</evidence>